<dbReference type="Proteomes" id="UP000298416">
    <property type="component" value="Unassembled WGS sequence"/>
</dbReference>
<reference evidence="8" key="1">
    <citation type="submission" date="2018-01" db="EMBL/GenBank/DDBJ databases">
        <authorList>
            <person name="Mao J.F."/>
        </authorList>
    </citation>
    <scope>NUCLEOTIDE SEQUENCE</scope>
    <source>
        <strain evidence="8">Huo1</strain>
        <tissue evidence="8">Leaf</tissue>
    </source>
</reference>
<dbReference type="Pfam" id="PF01657">
    <property type="entry name" value="Stress-antifung"/>
    <property type="match status" value="2"/>
</dbReference>
<proteinExistence type="inferred from homology"/>
<keyword evidence="2" id="KW-0964">Secreted</keyword>
<dbReference type="PANTHER" id="PTHR32411">
    <property type="entry name" value="CYSTEINE-RICH REPEAT SECRETORY PROTEIN 38-RELATED"/>
    <property type="match status" value="1"/>
</dbReference>
<sequence>MASHISLSLLTLSLSLLLQTTLSLDPLFTICPTSQNYTANTPYSINLKTTLGQLYLKTPPTGFGQAVSGPPGARAYGLALCRGDVSAKDCAACVAEAGPAARSRCPSNKAAVVWYDNCYLKYSDSDFFGKIDDRNRFYMWNLRNVSGDEFSQKTRDLLSELGGEASESKKMFASGEVEFDGIGKIYGMAQCSRDLSKADCKKCVDDAVGELPLCCEGREGGRVVGGSCSIRYEIYPFLNL</sequence>
<evidence type="ECO:0000256" key="2">
    <source>
        <dbReference type="ARBA" id="ARBA00022525"/>
    </source>
</evidence>
<comment type="subcellular location">
    <subcellularLocation>
        <location evidence="1">Secreted</location>
    </subcellularLocation>
</comment>
<dbReference type="InterPro" id="IPR050581">
    <property type="entry name" value="CRR_secretory_protein"/>
</dbReference>
<dbReference type="OrthoDB" id="696781at2759"/>
<dbReference type="PROSITE" id="PS51473">
    <property type="entry name" value="GNK2"/>
    <property type="match status" value="2"/>
</dbReference>
<dbReference type="PANTHER" id="PTHR32411:SF43">
    <property type="entry name" value="CYSTEINE-RICH REPEAT SECRETORY PROTEIN 38"/>
    <property type="match status" value="1"/>
</dbReference>
<keyword evidence="4" id="KW-0677">Repeat</keyword>
<evidence type="ECO:0000256" key="5">
    <source>
        <dbReference type="ARBA" id="ARBA00038515"/>
    </source>
</evidence>
<name>A0A8X8Y2M5_SALSN</name>
<dbReference type="GO" id="GO:0005576">
    <property type="term" value="C:extracellular region"/>
    <property type="evidence" value="ECO:0007669"/>
    <property type="project" value="UniProtKB-SubCell"/>
</dbReference>
<keyword evidence="9" id="KW-1185">Reference proteome</keyword>
<dbReference type="CDD" id="cd23509">
    <property type="entry name" value="Gnk2-like"/>
    <property type="match status" value="2"/>
</dbReference>
<dbReference type="FunFam" id="3.30.430.20:FF:000002">
    <property type="entry name" value="Cysteine-rich receptor-like protein kinase 10"/>
    <property type="match status" value="1"/>
</dbReference>
<dbReference type="InterPro" id="IPR038408">
    <property type="entry name" value="GNK2_sf"/>
</dbReference>
<evidence type="ECO:0000256" key="6">
    <source>
        <dbReference type="SAM" id="SignalP"/>
    </source>
</evidence>
<reference evidence="8" key="2">
    <citation type="submission" date="2020-08" db="EMBL/GenBank/DDBJ databases">
        <title>Plant Genome Project.</title>
        <authorList>
            <person name="Zhang R.-G."/>
        </authorList>
    </citation>
    <scope>NUCLEOTIDE SEQUENCE</scope>
    <source>
        <strain evidence="8">Huo1</strain>
        <tissue evidence="8">Leaf</tissue>
    </source>
</reference>
<feature type="signal peptide" evidence="6">
    <location>
        <begin position="1"/>
        <end position="23"/>
    </location>
</feature>
<evidence type="ECO:0000313" key="9">
    <source>
        <dbReference type="Proteomes" id="UP000298416"/>
    </source>
</evidence>
<keyword evidence="3 6" id="KW-0732">Signal</keyword>
<evidence type="ECO:0000256" key="3">
    <source>
        <dbReference type="ARBA" id="ARBA00022729"/>
    </source>
</evidence>
<dbReference type="Gene3D" id="3.30.430.20">
    <property type="entry name" value="Gnk2 domain, C-X8-C-X2-C motif"/>
    <property type="match status" value="2"/>
</dbReference>
<accession>A0A8X8Y2M5</accession>
<dbReference type="AlphaFoldDB" id="A0A8X8Y2M5"/>
<feature type="domain" description="Gnk2-homologous" evidence="7">
    <location>
        <begin position="132"/>
        <end position="237"/>
    </location>
</feature>
<gene>
    <name evidence="8" type="ORF">SASPL_113870</name>
</gene>
<comment type="similarity">
    <text evidence="5">Belongs to the cysteine-rich repeat secretory protein family.</text>
</comment>
<evidence type="ECO:0000259" key="7">
    <source>
        <dbReference type="PROSITE" id="PS51473"/>
    </source>
</evidence>
<comment type="caution">
    <text evidence="8">The sequence shown here is derived from an EMBL/GenBank/DDBJ whole genome shotgun (WGS) entry which is preliminary data.</text>
</comment>
<evidence type="ECO:0000256" key="1">
    <source>
        <dbReference type="ARBA" id="ARBA00004613"/>
    </source>
</evidence>
<feature type="chain" id="PRO_5036492725" description="Gnk2-homologous domain-containing protein" evidence="6">
    <location>
        <begin position="24"/>
        <end position="240"/>
    </location>
</feature>
<organism evidence="8">
    <name type="scientific">Salvia splendens</name>
    <name type="common">Scarlet sage</name>
    <dbReference type="NCBI Taxonomy" id="180675"/>
    <lineage>
        <taxon>Eukaryota</taxon>
        <taxon>Viridiplantae</taxon>
        <taxon>Streptophyta</taxon>
        <taxon>Embryophyta</taxon>
        <taxon>Tracheophyta</taxon>
        <taxon>Spermatophyta</taxon>
        <taxon>Magnoliopsida</taxon>
        <taxon>eudicotyledons</taxon>
        <taxon>Gunneridae</taxon>
        <taxon>Pentapetalae</taxon>
        <taxon>asterids</taxon>
        <taxon>lamiids</taxon>
        <taxon>Lamiales</taxon>
        <taxon>Lamiaceae</taxon>
        <taxon>Nepetoideae</taxon>
        <taxon>Mentheae</taxon>
        <taxon>Salviinae</taxon>
        <taxon>Salvia</taxon>
        <taxon>Salvia subgen. Calosphace</taxon>
        <taxon>core Calosphace</taxon>
    </lineage>
</organism>
<feature type="domain" description="Gnk2-homologous" evidence="7">
    <location>
        <begin position="25"/>
        <end position="127"/>
    </location>
</feature>
<dbReference type="InterPro" id="IPR002902">
    <property type="entry name" value="GNK2"/>
</dbReference>
<dbReference type="EMBL" id="PNBA02000005">
    <property type="protein sequence ID" value="KAG6423474.1"/>
    <property type="molecule type" value="Genomic_DNA"/>
</dbReference>
<evidence type="ECO:0000256" key="4">
    <source>
        <dbReference type="ARBA" id="ARBA00022737"/>
    </source>
</evidence>
<evidence type="ECO:0000313" key="8">
    <source>
        <dbReference type="EMBL" id="KAG6423474.1"/>
    </source>
</evidence>
<protein>
    <recommendedName>
        <fullName evidence="7">Gnk2-homologous domain-containing protein</fullName>
    </recommendedName>
</protein>